<gene>
    <name evidence="1" type="ORF">ACFQ34_24900</name>
</gene>
<reference evidence="2" key="1">
    <citation type="journal article" date="2019" name="Int. J. Syst. Evol. Microbiol.">
        <title>The Global Catalogue of Microorganisms (GCM) 10K type strain sequencing project: providing services to taxonomists for standard genome sequencing and annotation.</title>
        <authorList>
            <consortium name="The Broad Institute Genomics Platform"/>
            <consortium name="The Broad Institute Genome Sequencing Center for Infectious Disease"/>
            <person name="Wu L."/>
            <person name="Ma J."/>
        </authorList>
    </citation>
    <scope>NUCLEOTIDE SEQUENCE [LARGE SCALE GENOMIC DNA]</scope>
    <source>
        <strain evidence="2">CCUG 49018</strain>
    </source>
</reference>
<dbReference type="EMBL" id="JBHTMB010000229">
    <property type="protein sequence ID" value="MFD1236537.1"/>
    <property type="molecule type" value="Genomic_DNA"/>
</dbReference>
<dbReference type="Proteomes" id="UP001597182">
    <property type="component" value="Unassembled WGS sequence"/>
</dbReference>
<organism evidence="1 2">
    <name type="scientific">Pseudonocardia benzenivorans</name>
    <dbReference type="NCBI Taxonomy" id="228005"/>
    <lineage>
        <taxon>Bacteria</taxon>
        <taxon>Bacillati</taxon>
        <taxon>Actinomycetota</taxon>
        <taxon>Actinomycetes</taxon>
        <taxon>Pseudonocardiales</taxon>
        <taxon>Pseudonocardiaceae</taxon>
        <taxon>Pseudonocardia</taxon>
    </lineage>
</organism>
<evidence type="ECO:0000313" key="1">
    <source>
        <dbReference type="EMBL" id="MFD1236537.1"/>
    </source>
</evidence>
<dbReference type="RefSeq" id="WP_013677310.1">
    <property type="nucleotide sequence ID" value="NZ_BAABKS010000053.1"/>
</dbReference>
<proteinExistence type="predicted"/>
<sequence length="83" mass="8231">MVAEVVLDGVLGDGGEAVLRVWELPAGQAAGALAESLPAVLRFAVGGLGAARVRWPGATDELAASCGFSSDPRAQLTTAAPGD</sequence>
<accession>A0ABW3VN73</accession>
<keyword evidence="2" id="KW-1185">Reference proteome</keyword>
<comment type="caution">
    <text evidence="1">The sequence shown here is derived from an EMBL/GenBank/DDBJ whole genome shotgun (WGS) entry which is preliminary data.</text>
</comment>
<protein>
    <submittedName>
        <fullName evidence="1">Uncharacterized protein</fullName>
    </submittedName>
</protein>
<name>A0ABW3VN73_9PSEU</name>
<evidence type="ECO:0000313" key="2">
    <source>
        <dbReference type="Proteomes" id="UP001597182"/>
    </source>
</evidence>